<organism evidence="2 3">
    <name type="scientific">Desulfopila aestuarii DSM 18488</name>
    <dbReference type="NCBI Taxonomy" id="1121416"/>
    <lineage>
        <taxon>Bacteria</taxon>
        <taxon>Pseudomonadati</taxon>
        <taxon>Thermodesulfobacteriota</taxon>
        <taxon>Desulfobulbia</taxon>
        <taxon>Desulfobulbales</taxon>
        <taxon>Desulfocapsaceae</taxon>
        <taxon>Desulfopila</taxon>
    </lineage>
</organism>
<evidence type="ECO:0000259" key="1">
    <source>
        <dbReference type="PROSITE" id="PS50075"/>
    </source>
</evidence>
<dbReference type="PROSITE" id="PS50075">
    <property type="entry name" value="CARRIER"/>
    <property type="match status" value="1"/>
</dbReference>
<dbReference type="STRING" id="1121416.SAMN02745220_02245"/>
<dbReference type="AlphaFoldDB" id="A0A1M7Y6K4"/>
<keyword evidence="3" id="KW-1185">Reference proteome</keyword>
<dbReference type="EMBL" id="FRFE01000009">
    <property type="protein sequence ID" value="SHO48295.1"/>
    <property type="molecule type" value="Genomic_DNA"/>
</dbReference>
<dbReference type="Pfam" id="PF00550">
    <property type="entry name" value="PP-binding"/>
    <property type="match status" value="1"/>
</dbReference>
<dbReference type="OrthoDB" id="9810922at2"/>
<feature type="domain" description="Carrier" evidence="1">
    <location>
        <begin position="1"/>
        <end position="79"/>
    </location>
</feature>
<dbReference type="SUPFAM" id="SSF47336">
    <property type="entry name" value="ACP-like"/>
    <property type="match status" value="1"/>
</dbReference>
<dbReference type="RefSeq" id="WP_073613536.1">
    <property type="nucleotide sequence ID" value="NZ_FRFE01000009.1"/>
</dbReference>
<dbReference type="InterPro" id="IPR036736">
    <property type="entry name" value="ACP-like_sf"/>
</dbReference>
<name>A0A1M7Y6K4_9BACT</name>
<accession>A0A1M7Y6K4</accession>
<proteinExistence type="predicted"/>
<protein>
    <submittedName>
        <fullName evidence="2">Acyl carrier protein</fullName>
    </submittedName>
</protein>
<dbReference type="Proteomes" id="UP000184603">
    <property type="component" value="Unassembled WGS sequence"/>
</dbReference>
<evidence type="ECO:0000313" key="3">
    <source>
        <dbReference type="Proteomes" id="UP000184603"/>
    </source>
</evidence>
<dbReference type="InterPro" id="IPR009081">
    <property type="entry name" value="PP-bd_ACP"/>
</dbReference>
<dbReference type="Gene3D" id="1.10.1200.10">
    <property type="entry name" value="ACP-like"/>
    <property type="match status" value="1"/>
</dbReference>
<sequence length="79" mass="8876">MDESRIRGSIVGILARIAPEADLAALEPDRRFRDQFEFDSIDCLNLMTAIEKEFGIKIPEEAYPGLSSLNGCVNYLRTL</sequence>
<evidence type="ECO:0000313" key="2">
    <source>
        <dbReference type="EMBL" id="SHO48295.1"/>
    </source>
</evidence>
<reference evidence="2 3" key="1">
    <citation type="submission" date="2016-12" db="EMBL/GenBank/DDBJ databases">
        <authorList>
            <person name="Song W.-J."/>
            <person name="Kurnit D.M."/>
        </authorList>
    </citation>
    <scope>NUCLEOTIDE SEQUENCE [LARGE SCALE GENOMIC DNA]</scope>
    <source>
        <strain evidence="2 3">DSM 18488</strain>
    </source>
</reference>
<gene>
    <name evidence="2" type="ORF">SAMN02745220_02245</name>
</gene>